<sequence>MKKDIQERIVNGKKHIIYPQEIKQSIVKEIEKGLLSVKEAQEKYGIAQAGTIQGWLKQYSEEYRTKYMRVIYTDAQRRTIIREVESGHLSILVACEKYRVTQETIKDWLKVYSCLSNNDSIMQENTINNTSKMPVITSKDKELEALKLKIAGLEAMIDIAEQEFKIDIRKKSGTKQ</sequence>
<proteinExistence type="predicted"/>
<gene>
    <name evidence="3" type="ORF">HFQ381_LOCUS29830</name>
    <name evidence="2" type="ORF">LUA448_LOCUS3500</name>
</gene>
<dbReference type="InterPro" id="IPR036388">
    <property type="entry name" value="WH-like_DNA-bd_sf"/>
</dbReference>
<evidence type="ECO:0000256" key="1">
    <source>
        <dbReference type="SAM" id="Coils"/>
    </source>
</evidence>
<comment type="caution">
    <text evidence="3">The sequence shown here is derived from an EMBL/GenBank/DDBJ whole genome shotgun (WGS) entry which is preliminary data.</text>
</comment>
<dbReference type="Proteomes" id="UP000663833">
    <property type="component" value="Unassembled WGS sequence"/>
</dbReference>
<dbReference type="InterPro" id="IPR009057">
    <property type="entry name" value="Homeodomain-like_sf"/>
</dbReference>
<organism evidence="3 4">
    <name type="scientific">Rotaria socialis</name>
    <dbReference type="NCBI Taxonomy" id="392032"/>
    <lineage>
        <taxon>Eukaryota</taxon>
        <taxon>Metazoa</taxon>
        <taxon>Spiralia</taxon>
        <taxon>Gnathifera</taxon>
        <taxon>Rotifera</taxon>
        <taxon>Eurotatoria</taxon>
        <taxon>Bdelloidea</taxon>
        <taxon>Philodinida</taxon>
        <taxon>Philodinidae</taxon>
        <taxon>Rotaria</taxon>
    </lineage>
</organism>
<dbReference type="GO" id="GO:0043565">
    <property type="term" value="F:sequence-specific DNA binding"/>
    <property type="evidence" value="ECO:0007669"/>
    <property type="project" value="InterPro"/>
</dbReference>
<name>A0A820XD42_9BILA</name>
<dbReference type="InterPro" id="IPR010921">
    <property type="entry name" value="Trp_repressor/repl_initiator"/>
</dbReference>
<dbReference type="EMBL" id="CAJNYD010000181">
    <property type="protein sequence ID" value="CAF3226131.1"/>
    <property type="molecule type" value="Genomic_DNA"/>
</dbReference>
<evidence type="ECO:0000313" key="3">
    <source>
        <dbReference type="EMBL" id="CAF4532758.1"/>
    </source>
</evidence>
<protein>
    <recommendedName>
        <fullName evidence="5">Transposase</fullName>
    </recommendedName>
</protein>
<dbReference type="SUPFAM" id="SSF46689">
    <property type="entry name" value="Homeodomain-like"/>
    <property type="match status" value="1"/>
</dbReference>
<reference evidence="3" key="1">
    <citation type="submission" date="2021-02" db="EMBL/GenBank/DDBJ databases">
        <authorList>
            <person name="Nowell W R."/>
        </authorList>
    </citation>
    <scope>NUCLEOTIDE SEQUENCE</scope>
</reference>
<dbReference type="AlphaFoldDB" id="A0A820XD42"/>
<dbReference type="Gene3D" id="1.10.10.10">
    <property type="entry name" value="Winged helix-like DNA-binding domain superfamily/Winged helix DNA-binding domain"/>
    <property type="match status" value="2"/>
</dbReference>
<evidence type="ECO:0000313" key="2">
    <source>
        <dbReference type="EMBL" id="CAF3226131.1"/>
    </source>
</evidence>
<evidence type="ECO:0008006" key="5">
    <source>
        <dbReference type="Google" id="ProtNLM"/>
    </source>
</evidence>
<dbReference type="Proteomes" id="UP000663851">
    <property type="component" value="Unassembled WGS sequence"/>
</dbReference>
<dbReference type="SUPFAM" id="SSF48295">
    <property type="entry name" value="TrpR-like"/>
    <property type="match status" value="1"/>
</dbReference>
<dbReference type="EMBL" id="CAJOBO010004905">
    <property type="protein sequence ID" value="CAF4532758.1"/>
    <property type="molecule type" value="Genomic_DNA"/>
</dbReference>
<evidence type="ECO:0000313" key="4">
    <source>
        <dbReference type="Proteomes" id="UP000663851"/>
    </source>
</evidence>
<accession>A0A820XD42</accession>
<feature type="coiled-coil region" evidence="1">
    <location>
        <begin position="136"/>
        <end position="163"/>
    </location>
</feature>
<keyword evidence="1" id="KW-0175">Coiled coil</keyword>